<organism evidence="1 2">
    <name type="scientific">Ancylostoma ceylanicum</name>
    <dbReference type="NCBI Taxonomy" id="53326"/>
    <lineage>
        <taxon>Eukaryota</taxon>
        <taxon>Metazoa</taxon>
        <taxon>Ecdysozoa</taxon>
        <taxon>Nematoda</taxon>
        <taxon>Chromadorea</taxon>
        <taxon>Rhabditida</taxon>
        <taxon>Rhabditina</taxon>
        <taxon>Rhabditomorpha</taxon>
        <taxon>Strongyloidea</taxon>
        <taxon>Ancylostomatidae</taxon>
        <taxon>Ancylostomatinae</taxon>
        <taxon>Ancylostoma</taxon>
    </lineage>
</organism>
<reference evidence="2" key="1">
    <citation type="journal article" date="2015" name="Nat. Genet.">
        <title>The genome and transcriptome of the zoonotic hookworm Ancylostoma ceylanicum identify infection-specific gene families.</title>
        <authorList>
            <person name="Schwarz E.M."/>
            <person name="Hu Y."/>
            <person name="Antoshechkin I."/>
            <person name="Miller M.M."/>
            <person name="Sternberg P.W."/>
            <person name="Aroian R.V."/>
        </authorList>
    </citation>
    <scope>NUCLEOTIDE SEQUENCE</scope>
    <source>
        <strain evidence="2">HY135</strain>
    </source>
</reference>
<accession>A0A016UUP1</accession>
<evidence type="ECO:0000313" key="1">
    <source>
        <dbReference type="EMBL" id="EYC18910.1"/>
    </source>
</evidence>
<dbReference type="Proteomes" id="UP000024635">
    <property type="component" value="Unassembled WGS sequence"/>
</dbReference>
<comment type="caution">
    <text evidence="1">The sequence shown here is derived from an EMBL/GenBank/DDBJ whole genome shotgun (WGS) entry which is preliminary data.</text>
</comment>
<name>A0A016UUP1_9BILA</name>
<evidence type="ECO:0000313" key="2">
    <source>
        <dbReference type="Proteomes" id="UP000024635"/>
    </source>
</evidence>
<dbReference type="EMBL" id="JARK01001362">
    <property type="protein sequence ID" value="EYC18910.1"/>
    <property type="molecule type" value="Genomic_DNA"/>
</dbReference>
<proteinExistence type="predicted"/>
<keyword evidence="2" id="KW-1185">Reference proteome</keyword>
<sequence>MAGTCTSHVVTKGTLDFLQIRQLILRYSTVYLRGISSRKVLNALSDGAVSPFRAFYEIPQDESRCGIYIQPQSFHLDSYDFLHRVPTPMRDSNCPDPSTASHSLIFDTLTVCASTHSIPLISSSLFTCYRVARWLLERQAYWSSCTYVPIQSSPTCSYLHIYSGRRWRRPIHGLEKNATPPRRSR</sequence>
<protein>
    <submittedName>
        <fullName evidence="1">Uncharacterized protein</fullName>
    </submittedName>
</protein>
<dbReference type="AlphaFoldDB" id="A0A016UUP1"/>
<gene>
    <name evidence="1" type="primary">Acey_s0026.g1443</name>
    <name evidence="1" type="ORF">Y032_0026g1443</name>
</gene>